<proteinExistence type="predicted"/>
<protein>
    <submittedName>
        <fullName evidence="1">Uncharacterized protein</fullName>
    </submittedName>
</protein>
<comment type="caution">
    <text evidence="1">The sequence shown here is derived from an EMBL/GenBank/DDBJ whole genome shotgun (WGS) entry which is preliminary data.</text>
</comment>
<reference evidence="1" key="1">
    <citation type="submission" date="2021-04" db="EMBL/GenBank/DDBJ databases">
        <authorList>
            <person name="Chebbi M.A.C M."/>
        </authorList>
    </citation>
    <scope>NUCLEOTIDE SEQUENCE</scope>
</reference>
<keyword evidence="2" id="KW-1185">Reference proteome</keyword>
<evidence type="ECO:0000313" key="2">
    <source>
        <dbReference type="Proteomes" id="UP000786811"/>
    </source>
</evidence>
<gene>
    <name evidence="1" type="ORF">HICCMSTLAB_LOCUS13130</name>
</gene>
<name>A0A8J2MU34_COTCN</name>
<sequence length="114" mass="12499">MKTISVISMYLSGAGDRGGGRLTLFSILLESTLDFCSPRLGSNLDFSFPRLGSTLDFRSQRLGPTSVFLDSKTWPKPAFLFAKAWGHSYHPKPGPILVPMFSQDSCQALPKAVM</sequence>
<accession>A0A8J2MU34</accession>
<dbReference type="EMBL" id="CAJNRD030001124">
    <property type="protein sequence ID" value="CAG5108223.1"/>
    <property type="molecule type" value="Genomic_DNA"/>
</dbReference>
<evidence type="ECO:0000313" key="1">
    <source>
        <dbReference type="EMBL" id="CAG5108223.1"/>
    </source>
</evidence>
<dbReference type="AlphaFoldDB" id="A0A8J2MU34"/>
<organism evidence="1 2">
    <name type="scientific">Cotesia congregata</name>
    <name type="common">Parasitoid wasp</name>
    <name type="synonym">Apanteles congregatus</name>
    <dbReference type="NCBI Taxonomy" id="51543"/>
    <lineage>
        <taxon>Eukaryota</taxon>
        <taxon>Metazoa</taxon>
        <taxon>Ecdysozoa</taxon>
        <taxon>Arthropoda</taxon>
        <taxon>Hexapoda</taxon>
        <taxon>Insecta</taxon>
        <taxon>Pterygota</taxon>
        <taxon>Neoptera</taxon>
        <taxon>Endopterygota</taxon>
        <taxon>Hymenoptera</taxon>
        <taxon>Apocrita</taxon>
        <taxon>Ichneumonoidea</taxon>
        <taxon>Braconidae</taxon>
        <taxon>Microgastrinae</taxon>
        <taxon>Cotesia</taxon>
    </lineage>
</organism>
<dbReference type="Proteomes" id="UP000786811">
    <property type="component" value="Unassembled WGS sequence"/>
</dbReference>